<accession>A0A1I5FZA9</accession>
<evidence type="ECO:0000256" key="2">
    <source>
        <dbReference type="ARBA" id="ARBA00023002"/>
    </source>
</evidence>
<gene>
    <name evidence="4" type="ORF">SAMN05216207_104145</name>
</gene>
<dbReference type="EMBL" id="FOUY01000041">
    <property type="protein sequence ID" value="SFO28581.1"/>
    <property type="molecule type" value="Genomic_DNA"/>
</dbReference>
<dbReference type="InterPro" id="IPR002347">
    <property type="entry name" value="SDR_fam"/>
</dbReference>
<dbReference type="PANTHER" id="PTHR43669">
    <property type="entry name" value="5-KETO-D-GLUCONATE 5-REDUCTASE"/>
    <property type="match status" value="1"/>
</dbReference>
<dbReference type="Gene3D" id="3.40.50.720">
    <property type="entry name" value="NAD(P)-binding Rossmann-like Domain"/>
    <property type="match status" value="1"/>
</dbReference>
<organism evidence="4 5">
    <name type="scientific">Pseudonocardia ammonioxydans</name>
    <dbReference type="NCBI Taxonomy" id="260086"/>
    <lineage>
        <taxon>Bacteria</taxon>
        <taxon>Bacillati</taxon>
        <taxon>Actinomycetota</taxon>
        <taxon>Actinomycetes</taxon>
        <taxon>Pseudonocardiales</taxon>
        <taxon>Pseudonocardiaceae</taxon>
        <taxon>Pseudonocardia</taxon>
    </lineage>
</organism>
<dbReference type="SUPFAM" id="SSF51735">
    <property type="entry name" value="NAD(P)-binding Rossmann-fold domains"/>
    <property type="match status" value="1"/>
</dbReference>
<proteinExistence type="inferred from homology"/>
<comment type="similarity">
    <text evidence="1 3">Belongs to the short-chain dehydrogenases/reductases (SDR) family.</text>
</comment>
<dbReference type="Pfam" id="PF00106">
    <property type="entry name" value="adh_short"/>
    <property type="match status" value="1"/>
</dbReference>
<name>A0A1I5FZA9_PSUAM</name>
<keyword evidence="5" id="KW-1185">Reference proteome</keyword>
<dbReference type="PRINTS" id="PR00081">
    <property type="entry name" value="GDHRDH"/>
</dbReference>
<sequence>MSESVESQTGTTAEAVRRAQTAAVDRAVAEFGGSLEGQVAVVTGAARGIGAVLADTLATVGAKVAALDKTWDGADVHRKRLEDAGGLALETDITSEAAIEAAHTAVVEKYGHADVLINNAALVSETLFRPWGRRATLETTDEDWRAMFDVNVFGAVAITRRFVSAMAERGSGSVINVVSSGILSHSTGGGYYAARPYTVEMPYQAAKAAVTTFAFYLAEEVRAKGVSINSVMPGHTRASWFDDTARAYDGVGQTYFMRPVVSEHLLPITLFLAGQAEQGVTGRLYPVPEWNYDHGYGDLSFWQDHDLPEEVERMYARIESAMPPFQRSGLAQQGFDTGSALFVAALGNLAARGNSE</sequence>
<dbReference type="PANTHER" id="PTHR43669:SF3">
    <property type="entry name" value="ALCOHOL DEHYDROGENASE, PUTATIVE (AFU_ORTHOLOGUE AFUA_3G03445)-RELATED"/>
    <property type="match status" value="1"/>
</dbReference>
<evidence type="ECO:0000256" key="3">
    <source>
        <dbReference type="RuleBase" id="RU000363"/>
    </source>
</evidence>
<keyword evidence="2" id="KW-0560">Oxidoreductase</keyword>
<dbReference type="Proteomes" id="UP000199614">
    <property type="component" value="Unassembled WGS sequence"/>
</dbReference>
<evidence type="ECO:0000256" key="1">
    <source>
        <dbReference type="ARBA" id="ARBA00006484"/>
    </source>
</evidence>
<dbReference type="PRINTS" id="PR00080">
    <property type="entry name" value="SDRFAMILY"/>
</dbReference>
<protein>
    <submittedName>
        <fullName evidence="4">1,1a-dihydroxy-1-hydro-9-fluorenone dehydrogenase</fullName>
    </submittedName>
</protein>
<dbReference type="InterPro" id="IPR036291">
    <property type="entry name" value="NAD(P)-bd_dom_sf"/>
</dbReference>
<evidence type="ECO:0000313" key="5">
    <source>
        <dbReference type="Proteomes" id="UP000199614"/>
    </source>
</evidence>
<reference evidence="4 5" key="1">
    <citation type="submission" date="2016-10" db="EMBL/GenBank/DDBJ databases">
        <authorList>
            <person name="de Groot N.N."/>
        </authorList>
    </citation>
    <scope>NUCLEOTIDE SEQUENCE [LARGE SCALE GENOMIC DNA]</scope>
    <source>
        <strain evidence="4 5">CGMCC 4.1877</strain>
    </source>
</reference>
<dbReference type="GO" id="GO:0016491">
    <property type="term" value="F:oxidoreductase activity"/>
    <property type="evidence" value="ECO:0007669"/>
    <property type="project" value="UniProtKB-KW"/>
</dbReference>
<dbReference type="CDD" id="cd05233">
    <property type="entry name" value="SDR_c"/>
    <property type="match status" value="1"/>
</dbReference>
<dbReference type="OrthoDB" id="9775296at2"/>
<dbReference type="AlphaFoldDB" id="A0A1I5FZA9"/>
<dbReference type="STRING" id="260086.SAMN05216207_104145"/>
<evidence type="ECO:0000313" key="4">
    <source>
        <dbReference type="EMBL" id="SFO28581.1"/>
    </source>
</evidence>